<dbReference type="GO" id="GO:0005737">
    <property type="term" value="C:cytoplasm"/>
    <property type="evidence" value="ECO:0007669"/>
    <property type="project" value="TreeGrafter"/>
</dbReference>
<dbReference type="PANTHER" id="PTHR14418">
    <property type="entry name" value="CONDENSIN COMPLEX SUBUNIT 3-RELATED"/>
    <property type="match status" value="1"/>
</dbReference>
<proteinExistence type="predicted"/>
<accession>A0A0B7A1I1</accession>
<gene>
    <name evidence="2" type="primary">ORF92624</name>
</gene>
<evidence type="ECO:0000259" key="1">
    <source>
        <dbReference type="Pfam" id="PF02151"/>
    </source>
</evidence>
<dbReference type="GO" id="GO:0000796">
    <property type="term" value="C:condensin complex"/>
    <property type="evidence" value="ECO:0007669"/>
    <property type="project" value="InterPro"/>
</dbReference>
<organism evidence="2">
    <name type="scientific">Arion vulgaris</name>
    <dbReference type="NCBI Taxonomy" id="1028688"/>
    <lineage>
        <taxon>Eukaryota</taxon>
        <taxon>Metazoa</taxon>
        <taxon>Spiralia</taxon>
        <taxon>Lophotrochozoa</taxon>
        <taxon>Mollusca</taxon>
        <taxon>Gastropoda</taxon>
        <taxon>Heterobranchia</taxon>
        <taxon>Euthyneura</taxon>
        <taxon>Panpulmonata</taxon>
        <taxon>Eupulmonata</taxon>
        <taxon>Stylommatophora</taxon>
        <taxon>Helicina</taxon>
        <taxon>Arionoidea</taxon>
        <taxon>Arionidae</taxon>
        <taxon>Arion</taxon>
    </lineage>
</organism>
<dbReference type="GO" id="GO:0007076">
    <property type="term" value="P:mitotic chromosome condensation"/>
    <property type="evidence" value="ECO:0007669"/>
    <property type="project" value="InterPro"/>
</dbReference>
<sequence>MDKQLDLEFILKQLLYILSYMDLSDQTSRKTTEKLLHDLLVSDIIGPTLVPQVLPCLTQIHTDIDSLITCIAEIVSDIREPITTVETKLSLHGEAQRNIDKKIASIRVKLHQLREELNDSIEKQDFERAAQIKGDISNLDLERSSLLEESQPKLEEVKI</sequence>
<feature type="domain" description="UVR" evidence="1">
    <location>
        <begin position="109"/>
        <end position="139"/>
    </location>
</feature>
<evidence type="ECO:0000313" key="2">
    <source>
        <dbReference type="EMBL" id="CEK74804.1"/>
    </source>
</evidence>
<feature type="non-terminal residue" evidence="2">
    <location>
        <position position="159"/>
    </location>
</feature>
<dbReference type="Pfam" id="PF02151">
    <property type="entry name" value="UVR"/>
    <property type="match status" value="1"/>
</dbReference>
<dbReference type="InterPro" id="IPR027165">
    <property type="entry name" value="CND3"/>
</dbReference>
<dbReference type="AlphaFoldDB" id="A0A0B7A1I1"/>
<dbReference type="InterPro" id="IPR001943">
    <property type="entry name" value="UVR_dom"/>
</dbReference>
<dbReference type="PANTHER" id="PTHR14418:SF5">
    <property type="entry name" value="CONDENSIN COMPLEX SUBUNIT 3"/>
    <property type="match status" value="1"/>
</dbReference>
<dbReference type="GO" id="GO:0000793">
    <property type="term" value="C:condensed chromosome"/>
    <property type="evidence" value="ECO:0007669"/>
    <property type="project" value="TreeGrafter"/>
</dbReference>
<dbReference type="EMBL" id="HACG01027939">
    <property type="protein sequence ID" value="CEK74804.1"/>
    <property type="molecule type" value="Transcribed_RNA"/>
</dbReference>
<protein>
    <recommendedName>
        <fullName evidence="1">UVR domain-containing protein</fullName>
    </recommendedName>
</protein>
<name>A0A0B7A1I1_9EUPU</name>
<reference evidence="2" key="1">
    <citation type="submission" date="2014-12" db="EMBL/GenBank/DDBJ databases">
        <title>Insight into the proteome of Arion vulgaris.</title>
        <authorList>
            <person name="Aradska J."/>
            <person name="Bulat T."/>
            <person name="Smidak R."/>
            <person name="Sarate P."/>
            <person name="Gangsoo J."/>
            <person name="Sialana F."/>
            <person name="Bilban M."/>
            <person name="Lubec G."/>
        </authorList>
    </citation>
    <scope>NUCLEOTIDE SEQUENCE</scope>
    <source>
        <tissue evidence="2">Skin</tissue>
    </source>
</reference>
<dbReference type="Gene3D" id="4.10.860.10">
    <property type="entry name" value="UVR domain"/>
    <property type="match status" value="1"/>
</dbReference>